<keyword evidence="6" id="KW-0175">Coiled coil</keyword>
<evidence type="ECO:0000256" key="1">
    <source>
        <dbReference type="ARBA" id="ARBA00022598"/>
    </source>
</evidence>
<dbReference type="GO" id="GO:0006421">
    <property type="term" value="P:asparaginyl-tRNA aminoacylation"/>
    <property type="evidence" value="ECO:0007669"/>
    <property type="project" value="TreeGrafter"/>
</dbReference>
<dbReference type="PRINTS" id="PR01042">
    <property type="entry name" value="TRNASYNTHASP"/>
</dbReference>
<evidence type="ECO:0000256" key="5">
    <source>
        <dbReference type="ARBA" id="ARBA00023146"/>
    </source>
</evidence>
<feature type="domain" description="Aminoacyl-transfer RNA synthetases class-II family profile" evidence="7">
    <location>
        <begin position="42"/>
        <end position="409"/>
    </location>
</feature>
<dbReference type="InterPro" id="IPR006195">
    <property type="entry name" value="aa-tRNA-synth_II"/>
</dbReference>
<dbReference type="InterPro" id="IPR002312">
    <property type="entry name" value="Asp/Asn-tRNA-synth_IIb"/>
</dbReference>
<keyword evidence="2" id="KW-0547">Nucleotide-binding</keyword>
<evidence type="ECO:0000256" key="2">
    <source>
        <dbReference type="ARBA" id="ARBA00022741"/>
    </source>
</evidence>
<keyword evidence="1" id="KW-0436">Ligase</keyword>
<evidence type="ECO:0000259" key="7">
    <source>
        <dbReference type="PROSITE" id="PS50862"/>
    </source>
</evidence>
<dbReference type="GO" id="GO:0005524">
    <property type="term" value="F:ATP binding"/>
    <property type="evidence" value="ECO:0007669"/>
    <property type="project" value="UniProtKB-KW"/>
</dbReference>
<comment type="caution">
    <text evidence="8">The sequence shown here is derived from an EMBL/GenBank/DDBJ whole genome shotgun (WGS) entry which is preliminary data.</text>
</comment>
<dbReference type="SUPFAM" id="SSF55681">
    <property type="entry name" value="Class II aaRS and biotin synthetases"/>
    <property type="match status" value="1"/>
</dbReference>
<evidence type="ECO:0000313" key="8">
    <source>
        <dbReference type="EMBL" id="GAF72403.1"/>
    </source>
</evidence>
<dbReference type="AlphaFoldDB" id="X0RUD0"/>
<dbReference type="GO" id="GO:0004812">
    <property type="term" value="F:aminoacyl-tRNA ligase activity"/>
    <property type="evidence" value="ECO:0007669"/>
    <property type="project" value="UniProtKB-KW"/>
</dbReference>
<dbReference type="PROSITE" id="PS50862">
    <property type="entry name" value="AA_TRNA_LIGASE_II"/>
    <property type="match status" value="1"/>
</dbReference>
<proteinExistence type="predicted"/>
<dbReference type="Gene3D" id="3.30.930.10">
    <property type="entry name" value="Bira Bifunctional Protein, Domain 2"/>
    <property type="match status" value="1"/>
</dbReference>
<evidence type="ECO:0000256" key="4">
    <source>
        <dbReference type="ARBA" id="ARBA00022917"/>
    </source>
</evidence>
<dbReference type="PANTHER" id="PTHR22594">
    <property type="entry name" value="ASPARTYL/LYSYL-TRNA SYNTHETASE"/>
    <property type="match status" value="1"/>
</dbReference>
<feature type="coiled-coil region" evidence="6">
    <location>
        <begin position="161"/>
        <end position="237"/>
    </location>
</feature>
<organism evidence="8">
    <name type="scientific">marine sediment metagenome</name>
    <dbReference type="NCBI Taxonomy" id="412755"/>
    <lineage>
        <taxon>unclassified sequences</taxon>
        <taxon>metagenomes</taxon>
        <taxon>ecological metagenomes</taxon>
    </lineage>
</organism>
<dbReference type="Pfam" id="PF00152">
    <property type="entry name" value="tRNA-synt_2"/>
    <property type="match status" value="1"/>
</dbReference>
<dbReference type="EMBL" id="BARS01006699">
    <property type="protein sequence ID" value="GAF72403.1"/>
    <property type="molecule type" value="Genomic_DNA"/>
</dbReference>
<accession>X0RUD0</accession>
<evidence type="ECO:0000256" key="3">
    <source>
        <dbReference type="ARBA" id="ARBA00022840"/>
    </source>
</evidence>
<gene>
    <name evidence="8" type="ORF">S01H1_13007</name>
</gene>
<evidence type="ECO:0000256" key="6">
    <source>
        <dbReference type="SAM" id="Coils"/>
    </source>
</evidence>
<dbReference type="PANTHER" id="PTHR22594:SF34">
    <property type="entry name" value="ASPARAGINE--TRNA LIGASE, MITOCHONDRIAL-RELATED"/>
    <property type="match status" value="1"/>
</dbReference>
<protein>
    <recommendedName>
        <fullName evidence="7">Aminoacyl-transfer RNA synthetases class-II family profile domain-containing protein</fullName>
    </recommendedName>
</protein>
<dbReference type="InterPro" id="IPR045864">
    <property type="entry name" value="aa-tRNA-synth_II/BPL/LPL"/>
</dbReference>
<dbReference type="InterPro" id="IPR004364">
    <property type="entry name" value="Aa-tRNA-synt_II"/>
</dbReference>
<sequence length="410" mass="47010">TDAQIISQADAYPITPKSHGTDFLLRHRHLHLRSQRQWCIGKIRHTVIDAIRRFFNDNGFVLIDTPILTATVGEEQQSLFEVDYFGAPLYLTQTGQLHVESAAMSFGKVYCFGPTFRAERSKTRRHLTEFWMVEPEVAFIDLDGLLELAENFVSFIVTQVLKNNKNELETLDADITSLEKINPPFYRLTYTEVVDILTNQKAQDFLAGQLKGLQNQKQQLETKISELEKQQAGQIKQWQKDKIAAELIELRTVLTETDTKIENNPKHARLAAEFRWGKDLGGSDETIISQMHDKPVFVTHYPKEVKAFYMKTDSPQDALRRDNEKVVLNFDMLAPAGFGEIIGGSMREDDHDLLLARIKEQGLDIENYQWYLDLRKYGSVPHGGFGLGVERTVAWLTAEKHIRQCIAFPR</sequence>
<feature type="non-terminal residue" evidence="8">
    <location>
        <position position="1"/>
    </location>
</feature>
<reference evidence="8" key="1">
    <citation type="journal article" date="2014" name="Front. Microbiol.">
        <title>High frequency of phylogenetically diverse reductive dehalogenase-homologous genes in deep subseafloor sedimentary metagenomes.</title>
        <authorList>
            <person name="Kawai M."/>
            <person name="Futagami T."/>
            <person name="Toyoda A."/>
            <person name="Takaki Y."/>
            <person name="Nishi S."/>
            <person name="Hori S."/>
            <person name="Arai W."/>
            <person name="Tsubouchi T."/>
            <person name="Morono Y."/>
            <person name="Uchiyama I."/>
            <person name="Ito T."/>
            <person name="Fujiyama A."/>
            <person name="Inagaki F."/>
            <person name="Takami H."/>
        </authorList>
    </citation>
    <scope>NUCLEOTIDE SEQUENCE</scope>
    <source>
        <strain evidence="8">Expedition CK06-06</strain>
    </source>
</reference>
<name>X0RUD0_9ZZZZ</name>
<keyword evidence="5" id="KW-0030">Aminoacyl-tRNA synthetase</keyword>
<keyword evidence="3" id="KW-0067">ATP-binding</keyword>
<feature type="non-terminal residue" evidence="8">
    <location>
        <position position="410"/>
    </location>
</feature>
<keyword evidence="4" id="KW-0648">Protein biosynthesis</keyword>